<dbReference type="PANTHER" id="PTHR43537:SF5">
    <property type="entry name" value="UXU OPERON TRANSCRIPTIONAL REGULATOR"/>
    <property type="match status" value="1"/>
</dbReference>
<protein>
    <submittedName>
        <fullName evidence="6">DNA-binding GntR family transcriptional regulator</fullName>
    </submittedName>
</protein>
<dbReference type="EMBL" id="JACCBM010000001">
    <property type="protein sequence ID" value="NYD69946.1"/>
    <property type="molecule type" value="Genomic_DNA"/>
</dbReference>
<dbReference type="SMART" id="SM00895">
    <property type="entry name" value="FCD"/>
    <property type="match status" value="1"/>
</dbReference>
<evidence type="ECO:0000256" key="4">
    <source>
        <dbReference type="SAM" id="MobiDB-lite"/>
    </source>
</evidence>
<dbReference type="PROSITE" id="PS50949">
    <property type="entry name" value="HTH_GNTR"/>
    <property type="match status" value="1"/>
</dbReference>
<dbReference type="InterPro" id="IPR008920">
    <property type="entry name" value="TF_FadR/GntR_C"/>
</dbReference>
<keyword evidence="7" id="KW-1185">Reference proteome</keyword>
<dbReference type="RefSeq" id="WP_309298935.1">
    <property type="nucleotide sequence ID" value="NZ_BSEW01000001.1"/>
</dbReference>
<dbReference type="PANTHER" id="PTHR43537">
    <property type="entry name" value="TRANSCRIPTIONAL REGULATOR, GNTR FAMILY"/>
    <property type="match status" value="1"/>
</dbReference>
<dbReference type="SMART" id="SM00345">
    <property type="entry name" value="HTH_GNTR"/>
    <property type="match status" value="1"/>
</dbReference>
<dbReference type="PRINTS" id="PR00035">
    <property type="entry name" value="HTHGNTR"/>
</dbReference>
<evidence type="ECO:0000256" key="3">
    <source>
        <dbReference type="ARBA" id="ARBA00023163"/>
    </source>
</evidence>
<keyword evidence="3" id="KW-0804">Transcription</keyword>
<dbReference type="GO" id="GO:0003677">
    <property type="term" value="F:DNA binding"/>
    <property type="evidence" value="ECO:0007669"/>
    <property type="project" value="UniProtKB-KW"/>
</dbReference>
<dbReference type="SUPFAM" id="SSF46785">
    <property type="entry name" value="Winged helix' DNA-binding domain"/>
    <property type="match status" value="1"/>
</dbReference>
<dbReference type="GO" id="GO:0003700">
    <property type="term" value="F:DNA-binding transcription factor activity"/>
    <property type="evidence" value="ECO:0007669"/>
    <property type="project" value="InterPro"/>
</dbReference>
<dbReference type="AlphaFoldDB" id="A0A852SBZ8"/>
<dbReference type="Pfam" id="PF00392">
    <property type="entry name" value="GntR"/>
    <property type="match status" value="1"/>
</dbReference>
<evidence type="ECO:0000259" key="5">
    <source>
        <dbReference type="PROSITE" id="PS50949"/>
    </source>
</evidence>
<dbReference type="Gene3D" id="1.20.120.530">
    <property type="entry name" value="GntR ligand-binding domain-like"/>
    <property type="match status" value="1"/>
</dbReference>
<keyword evidence="1" id="KW-0805">Transcription regulation</keyword>
<dbReference type="Pfam" id="PF07729">
    <property type="entry name" value="FCD"/>
    <property type="match status" value="1"/>
</dbReference>
<feature type="region of interest" description="Disordered" evidence="4">
    <location>
        <begin position="212"/>
        <end position="272"/>
    </location>
</feature>
<gene>
    <name evidence="6" type="ORF">BJ984_001104</name>
</gene>
<evidence type="ECO:0000313" key="6">
    <source>
        <dbReference type="EMBL" id="NYD69946.1"/>
    </source>
</evidence>
<sequence length="272" mass="28803">MRVMARAGELAYEALRSEILSWQLAPGAVLAEVELSGRLGISRTPVREALARLVADGLVEPQGGRGLIVTPVSAANVTELFELRRALETEAAALAARRRSAPVFVALQNELREVPALLTDPDPGRHAYYDLAVRFDAAIDEAVRNPFLVQALTGVRTHLARLRRLSRDNPARLLEAAREHLLIVDAIVDGDPQLAADATRVHLARSLRATLGSLDADPPTTPARASGPTDAPGDATTDATGDATTDAASDAPGDATQTYQPLTTPPKGAPAR</sequence>
<dbReference type="InterPro" id="IPR011711">
    <property type="entry name" value="GntR_C"/>
</dbReference>
<dbReference type="InterPro" id="IPR036388">
    <property type="entry name" value="WH-like_DNA-bd_sf"/>
</dbReference>
<organism evidence="6 7">
    <name type="scientific">Herbiconiux flava</name>
    <dbReference type="NCBI Taxonomy" id="881268"/>
    <lineage>
        <taxon>Bacteria</taxon>
        <taxon>Bacillati</taxon>
        <taxon>Actinomycetota</taxon>
        <taxon>Actinomycetes</taxon>
        <taxon>Micrococcales</taxon>
        <taxon>Microbacteriaceae</taxon>
        <taxon>Herbiconiux</taxon>
    </lineage>
</organism>
<accession>A0A852SBZ8</accession>
<proteinExistence type="predicted"/>
<feature type="domain" description="HTH gntR-type" evidence="5">
    <location>
        <begin position="5"/>
        <end position="72"/>
    </location>
</feature>
<evidence type="ECO:0000256" key="1">
    <source>
        <dbReference type="ARBA" id="ARBA00023015"/>
    </source>
</evidence>
<evidence type="ECO:0000256" key="2">
    <source>
        <dbReference type="ARBA" id="ARBA00023125"/>
    </source>
</evidence>
<reference evidence="6 7" key="1">
    <citation type="submission" date="2020-07" db="EMBL/GenBank/DDBJ databases">
        <title>Sequencing the genomes of 1000 actinobacteria strains.</title>
        <authorList>
            <person name="Klenk H.-P."/>
        </authorList>
    </citation>
    <scope>NUCLEOTIDE SEQUENCE [LARGE SCALE GENOMIC DNA]</scope>
    <source>
        <strain evidence="6 7">DSM 26474</strain>
    </source>
</reference>
<dbReference type="Proteomes" id="UP000549913">
    <property type="component" value="Unassembled WGS sequence"/>
</dbReference>
<feature type="compositionally biased region" description="Pro residues" evidence="4">
    <location>
        <begin position="263"/>
        <end position="272"/>
    </location>
</feature>
<comment type="caution">
    <text evidence="6">The sequence shown here is derived from an EMBL/GenBank/DDBJ whole genome shotgun (WGS) entry which is preliminary data.</text>
</comment>
<dbReference type="Gene3D" id="1.10.10.10">
    <property type="entry name" value="Winged helix-like DNA-binding domain superfamily/Winged helix DNA-binding domain"/>
    <property type="match status" value="1"/>
</dbReference>
<dbReference type="InterPro" id="IPR036390">
    <property type="entry name" value="WH_DNA-bd_sf"/>
</dbReference>
<dbReference type="SUPFAM" id="SSF48008">
    <property type="entry name" value="GntR ligand-binding domain-like"/>
    <property type="match status" value="1"/>
</dbReference>
<feature type="compositionally biased region" description="Low complexity" evidence="4">
    <location>
        <begin position="227"/>
        <end position="256"/>
    </location>
</feature>
<name>A0A852SBZ8_9MICO</name>
<dbReference type="InterPro" id="IPR000524">
    <property type="entry name" value="Tscrpt_reg_HTH_GntR"/>
</dbReference>
<evidence type="ECO:0000313" key="7">
    <source>
        <dbReference type="Proteomes" id="UP000549913"/>
    </source>
</evidence>
<keyword evidence="2 6" id="KW-0238">DNA-binding</keyword>
<dbReference type="CDD" id="cd07377">
    <property type="entry name" value="WHTH_GntR"/>
    <property type="match status" value="1"/>
</dbReference>